<reference evidence="3" key="1">
    <citation type="journal article" date="2015" name="Proc. Natl. Acad. Sci. U.S.A.">
        <title>Genome sequencing of adzuki bean (Vigna angularis) provides insight into high starch and low fat accumulation and domestication.</title>
        <authorList>
            <person name="Yang K."/>
            <person name="Tian Z."/>
            <person name="Chen C."/>
            <person name="Luo L."/>
            <person name="Zhao B."/>
            <person name="Wang Z."/>
            <person name="Yu L."/>
            <person name="Li Y."/>
            <person name="Sun Y."/>
            <person name="Li W."/>
            <person name="Chen Y."/>
            <person name="Li Y."/>
            <person name="Zhang Y."/>
            <person name="Ai D."/>
            <person name="Zhao J."/>
            <person name="Shang C."/>
            <person name="Ma Y."/>
            <person name="Wu B."/>
            <person name="Wang M."/>
            <person name="Gao L."/>
            <person name="Sun D."/>
            <person name="Zhang P."/>
            <person name="Guo F."/>
            <person name="Wang W."/>
            <person name="Li Y."/>
            <person name="Wang J."/>
            <person name="Varshney R.K."/>
            <person name="Wang J."/>
            <person name="Ling H.Q."/>
            <person name="Wan P."/>
        </authorList>
    </citation>
    <scope>NUCLEOTIDE SEQUENCE</scope>
    <source>
        <strain evidence="3">cv. Jingnong 6</strain>
    </source>
</reference>
<protein>
    <submittedName>
        <fullName evidence="2">Uncharacterized protein</fullName>
    </submittedName>
</protein>
<dbReference type="EMBL" id="CM003373">
    <property type="protein sequence ID" value="KOM39726.1"/>
    <property type="molecule type" value="Genomic_DNA"/>
</dbReference>
<sequence length="165" mass="18007">MKSFEGSRNITVNDGINQTTEDSRISDDVDIDVIHAESCDSNAFFIAASCYLVKVYNKSNLGGDKQDKSMPASESACEITLSETDTRNISQLCELSGINENHADIVSKPTSSESITIASLADCCNVIENTSTEKIPNHLEWAESAEGKEKHNSSYSRVLFVDPYG</sequence>
<gene>
    <name evidence="1" type="ORF">HKW66_Vig0060910</name>
    <name evidence="2" type="ORF">LR48_Vigan03g310800</name>
</gene>
<evidence type="ECO:0000313" key="3">
    <source>
        <dbReference type="Proteomes" id="UP000053144"/>
    </source>
</evidence>
<dbReference type="Gramene" id="KOM39726">
    <property type="protein sequence ID" value="KOM39726"/>
    <property type="gene ID" value="LR48_Vigan03g310800"/>
</dbReference>
<organism evidence="2 3">
    <name type="scientific">Phaseolus angularis</name>
    <name type="common">Azuki bean</name>
    <name type="synonym">Vigna angularis</name>
    <dbReference type="NCBI Taxonomy" id="3914"/>
    <lineage>
        <taxon>Eukaryota</taxon>
        <taxon>Viridiplantae</taxon>
        <taxon>Streptophyta</taxon>
        <taxon>Embryophyta</taxon>
        <taxon>Tracheophyta</taxon>
        <taxon>Spermatophyta</taxon>
        <taxon>Magnoliopsida</taxon>
        <taxon>eudicotyledons</taxon>
        <taxon>Gunneridae</taxon>
        <taxon>Pentapetalae</taxon>
        <taxon>rosids</taxon>
        <taxon>fabids</taxon>
        <taxon>Fabales</taxon>
        <taxon>Fabaceae</taxon>
        <taxon>Papilionoideae</taxon>
        <taxon>50 kb inversion clade</taxon>
        <taxon>NPAAA clade</taxon>
        <taxon>indigoferoid/millettioid clade</taxon>
        <taxon>Phaseoleae</taxon>
        <taxon>Vigna</taxon>
    </lineage>
</organism>
<evidence type="ECO:0000313" key="4">
    <source>
        <dbReference type="Proteomes" id="UP000743370"/>
    </source>
</evidence>
<reference evidence="1 4" key="3">
    <citation type="submission" date="2020-05" db="EMBL/GenBank/DDBJ databases">
        <title>Vigna angularis (adzuki bean) Var. LongXiaoDou No. 4 denovo assembly.</title>
        <authorList>
            <person name="Xiang H."/>
        </authorList>
    </citation>
    <scope>NUCLEOTIDE SEQUENCE [LARGE SCALE GENOMIC DNA]</scope>
    <source>
        <tissue evidence="1">Leaf</tissue>
    </source>
</reference>
<accession>A0A0L9UAJ1</accession>
<evidence type="ECO:0000313" key="2">
    <source>
        <dbReference type="EMBL" id="KOM39726.1"/>
    </source>
</evidence>
<dbReference type="AlphaFoldDB" id="A0A0L9UAJ1"/>
<name>A0A0L9UAJ1_PHAAN</name>
<evidence type="ECO:0000313" key="1">
    <source>
        <dbReference type="EMBL" id="KAG2406834.1"/>
    </source>
</evidence>
<dbReference type="Proteomes" id="UP000743370">
    <property type="component" value="Unassembled WGS sequence"/>
</dbReference>
<dbReference type="EMBL" id="JABFOF010000002">
    <property type="protein sequence ID" value="KAG2406834.1"/>
    <property type="molecule type" value="Genomic_DNA"/>
</dbReference>
<reference evidence="2" key="2">
    <citation type="submission" date="2015-02" db="EMBL/GenBank/DDBJ databases">
        <authorList>
            <person name="Chooi Y.-H."/>
        </authorList>
    </citation>
    <scope>NUCLEOTIDE SEQUENCE</scope>
    <source>
        <tissue evidence="2">Seedling</tissue>
    </source>
</reference>
<dbReference type="Proteomes" id="UP000053144">
    <property type="component" value="Chromosome 3"/>
</dbReference>
<proteinExistence type="predicted"/>